<dbReference type="InterPro" id="IPR036866">
    <property type="entry name" value="RibonucZ/Hydroxyglut_hydro"/>
</dbReference>
<evidence type="ECO:0000256" key="4">
    <source>
        <dbReference type="ARBA" id="ARBA00022833"/>
    </source>
</evidence>
<keyword evidence="4" id="KW-0862">Zinc</keyword>
<evidence type="ECO:0000256" key="3">
    <source>
        <dbReference type="ARBA" id="ARBA00022801"/>
    </source>
</evidence>
<sequence length="201" mass="22157">MKINRLPLGSYAANCYIVMDDKTKEALVIDPGAEASVVDDEIKRMGAKVKYIFLTHGHLDHIGAVSELKKLTNASVCINEEDEKAIKKGGYVFGEVKNFGEADIYLKDGDEFGVGDMHIKCIETPGHSKGGMCFLIKNVVFTGDTIFEGSIGRTDFEGGDFNTLIKSIKTKLLTLPEDTVILPGHGNESRIDYEKMYNPFL</sequence>
<reference evidence="7" key="1">
    <citation type="journal article" date="2019" name="Int. J. Syst. Evol. Microbiol.">
        <title>The Global Catalogue of Microorganisms (GCM) 10K type strain sequencing project: providing services to taxonomists for standard genome sequencing and annotation.</title>
        <authorList>
            <consortium name="The Broad Institute Genomics Platform"/>
            <consortium name="The Broad Institute Genome Sequencing Center for Infectious Disease"/>
            <person name="Wu L."/>
            <person name="Ma J."/>
        </authorList>
    </citation>
    <scope>NUCLEOTIDE SEQUENCE [LARGE SCALE GENOMIC DNA]</scope>
    <source>
        <strain evidence="7">JCM 1405</strain>
    </source>
</reference>
<keyword evidence="2" id="KW-0479">Metal-binding</keyword>
<accession>A0ABP3UG49</accession>
<dbReference type="CDD" id="cd06262">
    <property type="entry name" value="metallo-hydrolase-like_MBL-fold"/>
    <property type="match status" value="1"/>
</dbReference>
<dbReference type="Pfam" id="PF00753">
    <property type="entry name" value="Lactamase_B"/>
    <property type="match status" value="1"/>
</dbReference>
<proteinExistence type="predicted"/>
<feature type="domain" description="Metallo-beta-lactamase" evidence="5">
    <location>
        <begin position="12"/>
        <end position="185"/>
    </location>
</feature>
<dbReference type="InterPro" id="IPR001279">
    <property type="entry name" value="Metallo-B-lactamas"/>
</dbReference>
<dbReference type="EMBL" id="BAAACF010000012">
    <property type="protein sequence ID" value="GAA0730974.1"/>
    <property type="molecule type" value="Genomic_DNA"/>
</dbReference>
<dbReference type="InterPro" id="IPR051453">
    <property type="entry name" value="MBL_Glyoxalase_II"/>
</dbReference>
<gene>
    <name evidence="6" type="ORF">GCM10008905_32880</name>
</gene>
<protein>
    <submittedName>
        <fullName evidence="6">MBL fold metallo-hydrolase</fullName>
    </submittedName>
</protein>
<evidence type="ECO:0000313" key="7">
    <source>
        <dbReference type="Proteomes" id="UP001500339"/>
    </source>
</evidence>
<comment type="cofactor">
    <cofactor evidence="1">
        <name>Zn(2+)</name>
        <dbReference type="ChEBI" id="CHEBI:29105"/>
    </cofactor>
</comment>
<evidence type="ECO:0000256" key="2">
    <source>
        <dbReference type="ARBA" id="ARBA00022723"/>
    </source>
</evidence>
<keyword evidence="7" id="KW-1185">Reference proteome</keyword>
<dbReference type="Proteomes" id="UP001500339">
    <property type="component" value="Unassembled WGS sequence"/>
</dbReference>
<evidence type="ECO:0000259" key="5">
    <source>
        <dbReference type="SMART" id="SM00849"/>
    </source>
</evidence>
<organism evidence="6 7">
    <name type="scientific">Clostridium malenominatum</name>
    <dbReference type="NCBI Taxonomy" id="1539"/>
    <lineage>
        <taxon>Bacteria</taxon>
        <taxon>Bacillati</taxon>
        <taxon>Bacillota</taxon>
        <taxon>Clostridia</taxon>
        <taxon>Eubacteriales</taxon>
        <taxon>Clostridiaceae</taxon>
        <taxon>Clostridium</taxon>
    </lineage>
</organism>
<dbReference type="Gene3D" id="3.60.15.10">
    <property type="entry name" value="Ribonuclease Z/Hydroxyacylglutathione hydrolase-like"/>
    <property type="match status" value="1"/>
</dbReference>
<dbReference type="SUPFAM" id="SSF56281">
    <property type="entry name" value="Metallo-hydrolase/oxidoreductase"/>
    <property type="match status" value="1"/>
</dbReference>
<dbReference type="PANTHER" id="PTHR46233:SF3">
    <property type="entry name" value="HYDROXYACYLGLUTATHIONE HYDROLASE GLOC"/>
    <property type="match status" value="1"/>
</dbReference>
<comment type="caution">
    <text evidence="6">The sequence shown here is derived from an EMBL/GenBank/DDBJ whole genome shotgun (WGS) entry which is preliminary data.</text>
</comment>
<dbReference type="SMART" id="SM00849">
    <property type="entry name" value="Lactamase_B"/>
    <property type="match status" value="1"/>
</dbReference>
<dbReference type="RefSeq" id="WP_343771486.1">
    <property type="nucleotide sequence ID" value="NZ_BAAACF010000012.1"/>
</dbReference>
<dbReference type="PANTHER" id="PTHR46233">
    <property type="entry name" value="HYDROXYACYLGLUTATHIONE HYDROLASE GLOC"/>
    <property type="match status" value="1"/>
</dbReference>
<name>A0ABP3UG49_9CLOT</name>
<evidence type="ECO:0000256" key="1">
    <source>
        <dbReference type="ARBA" id="ARBA00001947"/>
    </source>
</evidence>
<evidence type="ECO:0000313" key="6">
    <source>
        <dbReference type="EMBL" id="GAA0730974.1"/>
    </source>
</evidence>
<keyword evidence="3" id="KW-0378">Hydrolase</keyword>